<evidence type="ECO:0000256" key="1">
    <source>
        <dbReference type="SAM" id="Phobius"/>
    </source>
</evidence>
<dbReference type="AlphaFoldDB" id="A0A510V8J2"/>
<proteinExistence type="predicted"/>
<gene>
    <name evidence="2" type="ORF">CXY01_19950</name>
</gene>
<evidence type="ECO:0000313" key="3">
    <source>
        <dbReference type="Proteomes" id="UP000321118"/>
    </source>
</evidence>
<evidence type="ECO:0000313" key="2">
    <source>
        <dbReference type="EMBL" id="GEK21475.1"/>
    </source>
</evidence>
<dbReference type="OrthoDB" id="3783029at2"/>
<sequence>MARLLRGAVVAFIAVLVGLGGALPSQALVAPTPSPSDDTTSCIVPDGYPVPPSCTLNVQILTPICDNEVPKLQYKVVAQGTPNTTVTVTFINPTGPDVVYADLPLQGTVNWPGAVQDSTGRGIDWPGWTQLADGSWVEGDEFDWVRPSVDVNFQVNPEDTVTVGYPPSSPNCNTNPPGKQVLASQVLSSNPTSAVLSATGSDVGPLAAVGAGLLVVGALTVALVAVARRRRTAS</sequence>
<keyword evidence="1" id="KW-0472">Membrane</keyword>
<reference evidence="2 3" key="1">
    <citation type="submission" date="2019-07" db="EMBL/GenBank/DDBJ databases">
        <title>Whole genome shotgun sequence of Cellulomonas xylanilytica NBRC 101102.</title>
        <authorList>
            <person name="Hosoyama A."/>
            <person name="Uohara A."/>
            <person name="Ohji S."/>
            <person name="Ichikawa N."/>
        </authorList>
    </citation>
    <scope>NUCLEOTIDE SEQUENCE [LARGE SCALE GENOMIC DNA]</scope>
    <source>
        <strain evidence="2 3">NBRC 101102</strain>
    </source>
</reference>
<keyword evidence="3" id="KW-1185">Reference proteome</keyword>
<dbReference type="Proteomes" id="UP000321118">
    <property type="component" value="Unassembled WGS sequence"/>
</dbReference>
<keyword evidence="1" id="KW-1133">Transmembrane helix</keyword>
<comment type="caution">
    <text evidence="2">The sequence shown here is derived from an EMBL/GenBank/DDBJ whole genome shotgun (WGS) entry which is preliminary data.</text>
</comment>
<feature type="transmembrane region" description="Helical" evidence="1">
    <location>
        <begin position="206"/>
        <end position="227"/>
    </location>
</feature>
<dbReference type="RefSeq" id="WP_146927267.1">
    <property type="nucleotide sequence ID" value="NZ_BJUB01000005.1"/>
</dbReference>
<dbReference type="EMBL" id="BJUB01000005">
    <property type="protein sequence ID" value="GEK21475.1"/>
    <property type="molecule type" value="Genomic_DNA"/>
</dbReference>
<accession>A0A510V8J2</accession>
<organism evidence="2 3">
    <name type="scientific">Cellulomonas xylanilytica</name>
    <dbReference type="NCBI Taxonomy" id="233583"/>
    <lineage>
        <taxon>Bacteria</taxon>
        <taxon>Bacillati</taxon>
        <taxon>Actinomycetota</taxon>
        <taxon>Actinomycetes</taxon>
        <taxon>Micrococcales</taxon>
        <taxon>Cellulomonadaceae</taxon>
        <taxon>Cellulomonas</taxon>
    </lineage>
</organism>
<protein>
    <submittedName>
        <fullName evidence="2">Uncharacterized protein</fullName>
    </submittedName>
</protein>
<keyword evidence="1" id="KW-0812">Transmembrane</keyword>
<name>A0A510V8J2_9CELL</name>